<dbReference type="EMBL" id="AUWU02000005">
    <property type="protein sequence ID" value="KAH0572993.1"/>
    <property type="molecule type" value="Genomic_DNA"/>
</dbReference>
<evidence type="ECO:0000313" key="3">
    <source>
        <dbReference type="EMBL" id="EST44709.1"/>
    </source>
</evidence>
<protein>
    <submittedName>
        <fullName evidence="3">Uncharacterized protein</fullName>
    </submittedName>
</protein>
<feature type="coiled-coil region" evidence="1">
    <location>
        <begin position="117"/>
        <end position="144"/>
    </location>
</feature>
<evidence type="ECO:0000313" key="4">
    <source>
        <dbReference type="EMBL" id="KAH0572993.1"/>
    </source>
</evidence>
<organism evidence="3">
    <name type="scientific">Spironucleus salmonicida</name>
    <dbReference type="NCBI Taxonomy" id="348837"/>
    <lineage>
        <taxon>Eukaryota</taxon>
        <taxon>Metamonada</taxon>
        <taxon>Diplomonadida</taxon>
        <taxon>Hexamitidae</taxon>
        <taxon>Hexamitinae</taxon>
        <taxon>Spironucleus</taxon>
    </lineage>
</organism>
<dbReference type="OrthoDB" id="10251843at2759"/>
<dbReference type="EMBL" id="KI546113">
    <property type="protein sequence ID" value="EST44709.1"/>
    <property type="molecule type" value="Genomic_DNA"/>
</dbReference>
<accession>V6LV97</accession>
<keyword evidence="1" id="KW-0175">Coiled coil</keyword>
<feature type="compositionally biased region" description="Polar residues" evidence="2">
    <location>
        <begin position="658"/>
        <end position="667"/>
    </location>
</feature>
<dbReference type="VEuPathDB" id="GiardiaDB:SS50377_25108"/>
<feature type="region of interest" description="Disordered" evidence="2">
    <location>
        <begin position="796"/>
        <end position="816"/>
    </location>
</feature>
<name>V6LV97_9EUKA</name>
<evidence type="ECO:0000256" key="2">
    <source>
        <dbReference type="SAM" id="MobiDB-lite"/>
    </source>
</evidence>
<feature type="region of interest" description="Disordered" evidence="2">
    <location>
        <begin position="1049"/>
        <end position="1072"/>
    </location>
</feature>
<feature type="region of interest" description="Disordered" evidence="2">
    <location>
        <begin position="580"/>
        <end position="606"/>
    </location>
</feature>
<reference evidence="4" key="2">
    <citation type="submission" date="2020-12" db="EMBL/GenBank/DDBJ databases">
        <title>New Spironucleus salmonicida genome in near-complete chromosomes.</title>
        <authorList>
            <person name="Xu F."/>
            <person name="Kurt Z."/>
            <person name="Jimenez-Gonzalez A."/>
            <person name="Astvaldsson A."/>
            <person name="Andersson J.O."/>
            <person name="Svard S.G."/>
        </authorList>
    </citation>
    <scope>NUCLEOTIDE SEQUENCE</scope>
    <source>
        <strain evidence="4">ATCC 50377</strain>
    </source>
</reference>
<feature type="compositionally biased region" description="Polar residues" evidence="2">
    <location>
        <begin position="1059"/>
        <end position="1072"/>
    </location>
</feature>
<feature type="region of interest" description="Disordered" evidence="2">
    <location>
        <begin position="658"/>
        <end position="710"/>
    </location>
</feature>
<dbReference type="AlphaFoldDB" id="V6LV97"/>
<reference evidence="3 4" key="1">
    <citation type="journal article" date="2014" name="PLoS Genet.">
        <title>The Genome of Spironucleus salmonicida Highlights a Fish Pathogen Adapted to Fluctuating Environments.</title>
        <authorList>
            <person name="Xu F."/>
            <person name="Jerlstrom-Hultqvist J."/>
            <person name="Einarsson E."/>
            <person name="Astvaldsson A."/>
            <person name="Svard S.G."/>
            <person name="Andersson J.O."/>
        </authorList>
    </citation>
    <scope>NUCLEOTIDE SEQUENCE</scope>
    <source>
        <strain evidence="4">ATCC 50377</strain>
    </source>
</reference>
<proteinExistence type="predicted"/>
<evidence type="ECO:0000313" key="5">
    <source>
        <dbReference type="Proteomes" id="UP000018208"/>
    </source>
</evidence>
<feature type="coiled-coil region" evidence="1">
    <location>
        <begin position="192"/>
        <end position="422"/>
    </location>
</feature>
<keyword evidence="5" id="KW-1185">Reference proteome</keyword>
<feature type="compositionally biased region" description="Polar residues" evidence="2">
    <location>
        <begin position="688"/>
        <end position="701"/>
    </location>
</feature>
<evidence type="ECO:0000256" key="1">
    <source>
        <dbReference type="SAM" id="Coils"/>
    </source>
</evidence>
<gene>
    <name evidence="3" type="ORF">SS50377_15421</name>
    <name evidence="4" type="ORF">SS50377_25108</name>
</gene>
<sequence length="1088" mass="122053">MDDVIQHQSTTLSLLSQSIQSKIQLANQDLHTIVNSHPFFVLFEPRLGCNAQSDHTVSRSVLPVFKTDFQELFASLQCQILKELEPIIITLVQNTELSWKGENGKIMKKYKEIDFTAELQKRKLVEQEQIIKDIQLQKDTIQKKLQSEILALREMLFQSKRIGTIYKPDYDGFQQKQETKDTFSKKEHDDIVAEILSKNANLQKKLEEKNRSELQQMLQQTQNAQKDNQALRERIQQLESELERLNSRFESEMQGNSSEYEHLILSLQTQLADLQQKLKSAVGRYEDLLEERDAKIADLEALISRLKALQTLSKDDLERQRKELENAQKGQKDQKERNSPEFLKEIDFLRSEIRRLEGNLEEAERQKAYVQEAFDALKAAENGAKGSENDAQTFESSVSQDIKDLQNLLRLGKSEYEALKATSNSIFHSLFDLEKGGITRFAQFQDKRHSPYEQLRSDMKKQKIAPEQLKPLAKSLSLLKNWCLQFCPDAESAKTEDFDFDNLAGQYEKRSEMDRKPTPGAVNSVLLHPSVQQTERLQMGANCEIGINTSICASLDDGPVGMAILVDKSVMYECERCSSSRSGRNSILGGSQNFGSRPGSAQLGGANQLQRSYNSGCNGDYGSGRQNQNINGNIIKQSNQSGRENLNTNQHIIDQVNQTDHFSQRPSSGIALLDDGFQRRPGGKSEHLNNSQTTRTTNDDLQFSGDGQRPNSSLYACPECNKSGRISRIEIVGSDGNVAALNVSGACGDCNQRTSRPEIACHGCLKSGKIGAIGVFAEAENEDEIEYFGEDDWEVKGKGTENRNGNSRPGSGIARNGDMHAAQMARDIVLSPGDGETLRDLGNGNNGYKQNGADSRNMLTYNCPHCQKITPIGAINLESNLLQNAVGYPTFVFEDAEVIPGVNRITSAPNYAQPKYDPHHRVLSAHKSKITKIETQGVFDRLILRARELEVRFNRKRDLILQERKRTTERVLRSLSLFIENFPSPERGLFSVKEARSQLTQSKLQKASQIVHFQNSSVSMKFNSPVKRAFGRPVSSKVDDLEISQLATKSGFRQRPMSGGSQRVGSGKSNARQDGIMQLLAASGVLKK</sequence>
<dbReference type="Proteomes" id="UP000018208">
    <property type="component" value="Unassembled WGS sequence"/>
</dbReference>
<feature type="compositionally biased region" description="Low complexity" evidence="2">
    <location>
        <begin position="580"/>
        <end position="591"/>
    </location>
</feature>